<sequence length="44" mass="5021">MNVCYMEVDHSSGNLVSPLISKTEFIYLTHIYSMALIMREKLAA</sequence>
<evidence type="ECO:0000313" key="2">
    <source>
        <dbReference type="Proteomes" id="UP000183788"/>
    </source>
</evidence>
<gene>
    <name evidence="1" type="ORF">SAMN05661012_03908</name>
</gene>
<name>A0A1K1RKC4_9BACT</name>
<dbReference type="STRING" id="1004.SAMN05661012_03908"/>
<dbReference type="AlphaFoldDB" id="A0A1K1RKC4"/>
<accession>A0A1K1RKC4</accession>
<protein>
    <submittedName>
        <fullName evidence="1">Uncharacterized protein</fullName>
    </submittedName>
</protein>
<dbReference type="Proteomes" id="UP000183788">
    <property type="component" value="Unassembled WGS sequence"/>
</dbReference>
<evidence type="ECO:0000313" key="1">
    <source>
        <dbReference type="EMBL" id="SFW72292.1"/>
    </source>
</evidence>
<reference evidence="1 2" key="1">
    <citation type="submission" date="2016-11" db="EMBL/GenBank/DDBJ databases">
        <authorList>
            <person name="Jaros S."/>
            <person name="Januszkiewicz K."/>
            <person name="Wedrychowicz H."/>
        </authorList>
    </citation>
    <scope>NUCLEOTIDE SEQUENCE [LARGE SCALE GENOMIC DNA]</scope>
    <source>
        <strain evidence="1 2">DSM 784</strain>
    </source>
</reference>
<proteinExistence type="predicted"/>
<dbReference type="EMBL" id="FPIZ01000012">
    <property type="protein sequence ID" value="SFW72292.1"/>
    <property type="molecule type" value="Genomic_DNA"/>
</dbReference>
<organism evidence="1 2">
    <name type="scientific">Chitinophaga sancti</name>
    <dbReference type="NCBI Taxonomy" id="1004"/>
    <lineage>
        <taxon>Bacteria</taxon>
        <taxon>Pseudomonadati</taxon>
        <taxon>Bacteroidota</taxon>
        <taxon>Chitinophagia</taxon>
        <taxon>Chitinophagales</taxon>
        <taxon>Chitinophagaceae</taxon>
        <taxon>Chitinophaga</taxon>
    </lineage>
</organism>